<sequence length="103" mass="11555">MQRLRQIFQNTLIRVIAVFSVLFRSIFAFLGNIFGSIGKNLGISNSESGYFVDSDEKKAIEETKIPVATVKPSEPAISSNRRRPNKSSNIDDFMKMAKELNKG</sequence>
<comment type="caution">
    <text evidence="3">The sequence shown here is derived from an EMBL/GenBank/DDBJ whole genome shotgun (WGS) entry which is preliminary data.</text>
</comment>
<evidence type="ECO:0000313" key="4">
    <source>
        <dbReference type="Proteomes" id="UP000620559"/>
    </source>
</evidence>
<evidence type="ECO:0000256" key="2">
    <source>
        <dbReference type="SAM" id="Phobius"/>
    </source>
</evidence>
<accession>A0A8J7FI81</accession>
<organism evidence="3 4">
    <name type="scientific">Plectonema cf. radiosum LEGE 06105</name>
    <dbReference type="NCBI Taxonomy" id="945769"/>
    <lineage>
        <taxon>Bacteria</taxon>
        <taxon>Bacillati</taxon>
        <taxon>Cyanobacteriota</taxon>
        <taxon>Cyanophyceae</taxon>
        <taxon>Oscillatoriophycideae</taxon>
        <taxon>Oscillatoriales</taxon>
        <taxon>Microcoleaceae</taxon>
        <taxon>Plectonema</taxon>
    </lineage>
</organism>
<name>A0A8J7FI81_9CYAN</name>
<keyword evidence="2" id="KW-0472">Membrane</keyword>
<dbReference type="EMBL" id="JADEWL010000200">
    <property type="protein sequence ID" value="MBE9216743.1"/>
    <property type="molecule type" value="Genomic_DNA"/>
</dbReference>
<reference evidence="3" key="1">
    <citation type="submission" date="2020-10" db="EMBL/GenBank/DDBJ databases">
        <authorList>
            <person name="Castelo-Branco R."/>
            <person name="Eusebio N."/>
            <person name="Adriana R."/>
            <person name="Vieira A."/>
            <person name="Brugerolle De Fraissinette N."/>
            <person name="Rezende De Castro R."/>
            <person name="Schneider M.P."/>
            <person name="Vasconcelos V."/>
            <person name="Leao P.N."/>
        </authorList>
    </citation>
    <scope>NUCLEOTIDE SEQUENCE</scope>
    <source>
        <strain evidence="3">LEGE 06105</strain>
    </source>
</reference>
<dbReference type="AlphaFoldDB" id="A0A8J7FI81"/>
<evidence type="ECO:0000256" key="1">
    <source>
        <dbReference type="SAM" id="MobiDB-lite"/>
    </source>
</evidence>
<keyword evidence="4" id="KW-1185">Reference proteome</keyword>
<feature type="transmembrane region" description="Helical" evidence="2">
    <location>
        <begin position="12"/>
        <end position="34"/>
    </location>
</feature>
<dbReference type="RefSeq" id="WP_193925498.1">
    <property type="nucleotide sequence ID" value="NZ_JADEWL010000200.1"/>
</dbReference>
<gene>
    <name evidence="3" type="ORF">IQ247_29515</name>
</gene>
<proteinExistence type="predicted"/>
<dbReference type="Proteomes" id="UP000620559">
    <property type="component" value="Unassembled WGS sequence"/>
</dbReference>
<protein>
    <submittedName>
        <fullName evidence="3">Threonine dehydratase</fullName>
    </submittedName>
</protein>
<keyword evidence="2" id="KW-0812">Transmembrane</keyword>
<keyword evidence="2" id="KW-1133">Transmembrane helix</keyword>
<evidence type="ECO:0000313" key="3">
    <source>
        <dbReference type="EMBL" id="MBE9216743.1"/>
    </source>
</evidence>
<feature type="region of interest" description="Disordered" evidence="1">
    <location>
        <begin position="71"/>
        <end position="92"/>
    </location>
</feature>